<evidence type="ECO:0000313" key="3">
    <source>
        <dbReference type="EMBL" id="PWN93209.1"/>
    </source>
</evidence>
<dbReference type="InParanoid" id="A0A316YVC9"/>
<gene>
    <name evidence="3" type="ORF">FA10DRAFT_263892</name>
</gene>
<evidence type="ECO:0000256" key="2">
    <source>
        <dbReference type="SAM" id="SignalP"/>
    </source>
</evidence>
<keyword evidence="4" id="KW-1185">Reference proteome</keyword>
<sequence>MKMLSLFATLALACAASGAVIDGPAATPMPRGLEPRQTVDTSALSASISSYRVSRSSFYAANSASIESSRSSESAYFSSVVASITANSPTVTTTPGECQGADDEKGVEVSGQCCKTGFYIDGKCYDAKGFNGSVIENNGVGTISEYGSGDDGDEDDSSSSSDTASTATGAGTSSVSSSPASATSSTPDGVSKVVANSGLLGALAAAVAFVVM</sequence>
<feature type="chain" id="PRO_5016315116" description="CBM1 domain-containing protein" evidence="2">
    <location>
        <begin position="19"/>
        <end position="212"/>
    </location>
</feature>
<dbReference type="Proteomes" id="UP000245768">
    <property type="component" value="Unassembled WGS sequence"/>
</dbReference>
<feature type="signal peptide" evidence="2">
    <location>
        <begin position="1"/>
        <end position="18"/>
    </location>
</feature>
<feature type="compositionally biased region" description="Acidic residues" evidence="1">
    <location>
        <begin position="148"/>
        <end position="157"/>
    </location>
</feature>
<evidence type="ECO:0008006" key="5">
    <source>
        <dbReference type="Google" id="ProtNLM"/>
    </source>
</evidence>
<protein>
    <recommendedName>
        <fullName evidence="5">CBM1 domain-containing protein</fullName>
    </recommendedName>
</protein>
<dbReference type="GeneID" id="37042335"/>
<keyword evidence="2" id="KW-0732">Signal</keyword>
<dbReference type="RefSeq" id="XP_025380407.1">
    <property type="nucleotide sequence ID" value="XM_025520419.1"/>
</dbReference>
<name>A0A316YVC9_9BASI</name>
<dbReference type="EMBL" id="KZ819634">
    <property type="protein sequence ID" value="PWN93209.1"/>
    <property type="molecule type" value="Genomic_DNA"/>
</dbReference>
<dbReference type="AlphaFoldDB" id="A0A316YVC9"/>
<evidence type="ECO:0000313" key="4">
    <source>
        <dbReference type="Proteomes" id="UP000245768"/>
    </source>
</evidence>
<reference evidence="3 4" key="1">
    <citation type="journal article" date="2018" name="Mol. Biol. Evol.">
        <title>Broad Genomic Sampling Reveals a Smut Pathogenic Ancestry of the Fungal Clade Ustilaginomycotina.</title>
        <authorList>
            <person name="Kijpornyongpan T."/>
            <person name="Mondo S.J."/>
            <person name="Barry K."/>
            <person name="Sandor L."/>
            <person name="Lee J."/>
            <person name="Lipzen A."/>
            <person name="Pangilinan J."/>
            <person name="LaButti K."/>
            <person name="Hainaut M."/>
            <person name="Henrissat B."/>
            <person name="Grigoriev I.V."/>
            <person name="Spatafora J.W."/>
            <person name="Aime M.C."/>
        </authorList>
    </citation>
    <scope>NUCLEOTIDE SEQUENCE [LARGE SCALE GENOMIC DNA]</scope>
    <source>
        <strain evidence="3 4">MCA 4198</strain>
    </source>
</reference>
<organism evidence="3 4">
    <name type="scientific">Acaromyces ingoldii</name>
    <dbReference type="NCBI Taxonomy" id="215250"/>
    <lineage>
        <taxon>Eukaryota</taxon>
        <taxon>Fungi</taxon>
        <taxon>Dikarya</taxon>
        <taxon>Basidiomycota</taxon>
        <taxon>Ustilaginomycotina</taxon>
        <taxon>Exobasidiomycetes</taxon>
        <taxon>Exobasidiales</taxon>
        <taxon>Cryptobasidiaceae</taxon>
        <taxon>Acaromyces</taxon>
    </lineage>
</organism>
<evidence type="ECO:0000256" key="1">
    <source>
        <dbReference type="SAM" id="MobiDB-lite"/>
    </source>
</evidence>
<accession>A0A316YVC9</accession>
<feature type="region of interest" description="Disordered" evidence="1">
    <location>
        <begin position="142"/>
        <end position="189"/>
    </location>
</feature>
<feature type="compositionally biased region" description="Low complexity" evidence="1">
    <location>
        <begin position="158"/>
        <end position="189"/>
    </location>
</feature>
<proteinExistence type="predicted"/>